<keyword evidence="1" id="KW-1133">Transmembrane helix</keyword>
<feature type="transmembrane region" description="Helical" evidence="1">
    <location>
        <begin position="66"/>
        <end position="93"/>
    </location>
</feature>
<keyword evidence="1" id="KW-0472">Membrane</keyword>
<organism evidence="2 3">
    <name type="scientific">Dorea hominis</name>
    <dbReference type="NCBI Taxonomy" id="2763040"/>
    <lineage>
        <taxon>Bacteria</taxon>
        <taxon>Bacillati</taxon>
        <taxon>Bacillota</taxon>
        <taxon>Clostridia</taxon>
        <taxon>Lachnospirales</taxon>
        <taxon>Lachnospiraceae</taxon>
        <taxon>Dorea</taxon>
    </lineage>
</organism>
<dbReference type="EMBL" id="JACOOY010000015">
    <property type="protein sequence ID" value="MBC5665791.1"/>
    <property type="molecule type" value="Genomic_DNA"/>
</dbReference>
<dbReference type="RefSeq" id="WP_021860039.1">
    <property type="nucleotide sequence ID" value="NZ_JACOOY010000015.1"/>
</dbReference>
<evidence type="ECO:0000313" key="3">
    <source>
        <dbReference type="Proteomes" id="UP000647235"/>
    </source>
</evidence>
<gene>
    <name evidence="2" type="ORF">H8S07_11045</name>
</gene>
<dbReference type="Proteomes" id="UP000647235">
    <property type="component" value="Unassembled WGS sequence"/>
</dbReference>
<feature type="transmembrane region" description="Helical" evidence="1">
    <location>
        <begin position="40"/>
        <end position="59"/>
    </location>
</feature>
<reference evidence="2 3" key="1">
    <citation type="submission" date="2020-08" db="EMBL/GenBank/DDBJ databases">
        <title>Genome public.</title>
        <authorList>
            <person name="Liu C."/>
            <person name="Sun Q."/>
        </authorList>
    </citation>
    <scope>NUCLEOTIDE SEQUENCE [LARGE SCALE GENOMIC DNA]</scope>
    <source>
        <strain evidence="2 3">NSJ-36</strain>
    </source>
</reference>
<evidence type="ECO:0000256" key="1">
    <source>
        <dbReference type="SAM" id="Phobius"/>
    </source>
</evidence>
<comment type="caution">
    <text evidence="2">The sequence shown here is derived from an EMBL/GenBank/DDBJ whole genome shotgun (WGS) entry which is preliminary data.</text>
</comment>
<sequence>MEEEIRNTKQKRISIALTIVSIFVEIIACLIWLAPVSGFFIYPFVSGFAVALNIISLIISRKNKAIVIINGLISIVLVGLIAYDLICCLRFFIGF</sequence>
<keyword evidence="3" id="KW-1185">Reference proteome</keyword>
<protein>
    <submittedName>
        <fullName evidence="2">Uncharacterized protein</fullName>
    </submittedName>
</protein>
<feature type="transmembrane region" description="Helical" evidence="1">
    <location>
        <begin position="12"/>
        <end position="34"/>
    </location>
</feature>
<accession>A0ABR7EWR2</accession>
<proteinExistence type="predicted"/>
<evidence type="ECO:0000313" key="2">
    <source>
        <dbReference type="EMBL" id="MBC5665791.1"/>
    </source>
</evidence>
<keyword evidence="1" id="KW-0812">Transmembrane</keyword>
<name>A0ABR7EWR2_9FIRM</name>